<dbReference type="InterPro" id="IPR010572">
    <property type="entry name" value="Tail_dom"/>
</dbReference>
<evidence type="ECO:0000259" key="2">
    <source>
        <dbReference type="Pfam" id="PF06605"/>
    </source>
</evidence>
<comment type="similarity">
    <text evidence="1">Belongs to the glycosyl hydrolase 25 family.</text>
</comment>
<dbReference type="Pfam" id="PF06605">
    <property type="entry name" value="Prophage_tail"/>
    <property type="match status" value="1"/>
</dbReference>
<dbReference type="Gene3D" id="3.20.20.80">
    <property type="entry name" value="Glycosidases"/>
    <property type="match status" value="1"/>
</dbReference>
<organism evidence="3 4">
    <name type="scientific">Liquorilactobacillus hordei</name>
    <dbReference type="NCBI Taxonomy" id="468911"/>
    <lineage>
        <taxon>Bacteria</taxon>
        <taxon>Bacillati</taxon>
        <taxon>Bacillota</taxon>
        <taxon>Bacilli</taxon>
        <taxon>Lactobacillales</taxon>
        <taxon>Lactobacillaceae</taxon>
        <taxon>Liquorilactobacillus</taxon>
    </lineage>
</organism>
<sequence length="657" mass="73176">MYRVTIENNGIETIIHDDHFTRYRLKDTSIAKGINTADSFQFDILPNNPGYLLLQELTTYIEVLNTTNSNLVFKGRVLSIQNQLNSDGTFYKEVICESQMAFLNDSIQTYKKVQMKPYDFFKYLIDTHNAQVDVKRQFQLGNVIVTNSTNYLYCYVEDGLKTFDEIDTDLISNNDLGGELKIRNENGIAYIDWTHDQNIKGKQEIKLNKNLISLNAKPNLSNVISVLYPFGATIENDSSDSSTDTASDVASPRLDISSVNDGKKYIESAELIGRYGRISGTKSWDDVKVASNLLAKAKAYLETFKPVTIGYELEAVDLFQLGLAVDDFKVGNYYRVINQFEGIDDYFRIISISLDINNPLQSSLTIGDKSVSWAEFQLQSNQNNLLVANLQLKTAQLETISLAAQQKLVILQSTLDTIPSDLKSVKDNLQKQIDDLKGNNSGGDNNDDVHVGKIIDVSEFQTDINFSSLKADDVSLVIIRVQYGSNRADKYYQQNISRAQAAGIRYAVYAYARYVSDTDAKQEALDFYNRIKAAVGNGTGPAFYMIDIEEVTVTSGTARSAAAAWVSKMNTLGVSNTKLVAYIANHLYDTFNIDVSQFGSIMIPSYGKNDGTVAGSTPPTHPYDLWQYTSVGSVSGISGNVDMSTAPSDRFKTQYLK</sequence>
<dbReference type="PANTHER" id="PTHR34135">
    <property type="entry name" value="LYSOZYME"/>
    <property type="match status" value="1"/>
</dbReference>
<name>A0A3S6QTN0_9LACO</name>
<reference evidence="3 4" key="1">
    <citation type="submission" date="2016-11" db="EMBL/GenBank/DDBJ databases">
        <title>Interaction between Lactobacillus species and yeast in water kefir.</title>
        <authorList>
            <person name="Behr J."/>
            <person name="Xu D."/>
            <person name="Vogel R.F."/>
        </authorList>
    </citation>
    <scope>NUCLEOTIDE SEQUENCE [LARGE SCALE GENOMIC DNA]</scope>
    <source>
        <strain evidence="3 4">TMW 1.1822</strain>
    </source>
</reference>
<dbReference type="InterPro" id="IPR017853">
    <property type="entry name" value="GH"/>
</dbReference>
<dbReference type="PROSITE" id="PS51904">
    <property type="entry name" value="GLYCOSYL_HYDROL_F25_2"/>
    <property type="match status" value="1"/>
</dbReference>
<dbReference type="SUPFAM" id="SSF51445">
    <property type="entry name" value="(Trans)glycosidases"/>
    <property type="match status" value="1"/>
</dbReference>
<dbReference type="AlphaFoldDB" id="A0A3S6QTN0"/>
<proteinExistence type="inferred from homology"/>
<dbReference type="InterPro" id="IPR002053">
    <property type="entry name" value="Glyco_hydro_25"/>
</dbReference>
<protein>
    <recommendedName>
        <fullName evidence="2">Tail spike domain-containing protein</fullName>
    </recommendedName>
</protein>
<dbReference type="EMBL" id="CP018176">
    <property type="protein sequence ID" value="AUJ29635.1"/>
    <property type="molecule type" value="Genomic_DNA"/>
</dbReference>
<evidence type="ECO:0000313" key="3">
    <source>
        <dbReference type="EMBL" id="AUJ29635.1"/>
    </source>
</evidence>
<dbReference type="GO" id="GO:0016052">
    <property type="term" value="P:carbohydrate catabolic process"/>
    <property type="evidence" value="ECO:0007669"/>
    <property type="project" value="TreeGrafter"/>
</dbReference>
<gene>
    <name evidence="3" type="ORF">BSQ49_05125</name>
</gene>
<dbReference type="PANTHER" id="PTHR34135:SF1">
    <property type="entry name" value="GLYCOSYL HYDROLASE FAMILY 25"/>
    <property type="match status" value="1"/>
</dbReference>
<evidence type="ECO:0000313" key="4">
    <source>
        <dbReference type="Proteomes" id="UP000314960"/>
    </source>
</evidence>
<accession>A0A3S6QTN0</accession>
<dbReference type="GO" id="GO:0016998">
    <property type="term" value="P:cell wall macromolecule catabolic process"/>
    <property type="evidence" value="ECO:0007669"/>
    <property type="project" value="InterPro"/>
</dbReference>
<evidence type="ECO:0000256" key="1">
    <source>
        <dbReference type="ARBA" id="ARBA00010646"/>
    </source>
</evidence>
<feature type="domain" description="Tail spike" evidence="2">
    <location>
        <begin position="177"/>
        <end position="370"/>
    </location>
</feature>
<dbReference type="Pfam" id="PF01183">
    <property type="entry name" value="Glyco_hydro_25"/>
    <property type="match status" value="1"/>
</dbReference>
<dbReference type="GO" id="GO:0003796">
    <property type="term" value="F:lysozyme activity"/>
    <property type="evidence" value="ECO:0007669"/>
    <property type="project" value="InterPro"/>
</dbReference>
<dbReference type="GO" id="GO:0009253">
    <property type="term" value="P:peptidoglycan catabolic process"/>
    <property type="evidence" value="ECO:0007669"/>
    <property type="project" value="InterPro"/>
</dbReference>
<dbReference type="Proteomes" id="UP000314960">
    <property type="component" value="Chromosome"/>
</dbReference>
<dbReference type="KEGG" id="lhw:BSQ49_05125"/>